<dbReference type="RefSeq" id="WP_025407140.1">
    <property type="nucleotide sequence ID" value="NZ_CP005721.1"/>
</dbReference>
<feature type="chain" id="PRO_5004872969" evidence="9">
    <location>
        <begin position="23"/>
        <end position="212"/>
    </location>
</feature>
<comment type="function">
    <text evidence="1">The Vlp and Vsp proteins are antigenically distinct proteins, only one vlp or vsp gene is transcriptionally active at any one time. Switching between these genes is a mechanism of host immune response evasion.</text>
</comment>
<dbReference type="EMBL" id="CP005721">
    <property type="protein sequence ID" value="AHH13290.1"/>
    <property type="molecule type" value="Genomic_DNA"/>
</dbReference>
<sequence>MRKRISAIIMTLFMVLISCNSGGPELKSDEVAKSDGTVLDLAKISAKIKEASAFAASVKEVHTLVKSIDELVKAIGKKIGANGLETDADKNAKLISGAYSVISAVDTKLASLEKKVGISDDLKGKITAVKNASTAFLTKAKLKTADLGKDDVKDADAKTAIDIADTGAKDKGAEELIALNTSIDELLTVANGEVTSAIKELLTPAKSESAKP</sequence>
<evidence type="ECO:0000256" key="1">
    <source>
        <dbReference type="ARBA" id="ARBA00003932"/>
    </source>
</evidence>
<keyword evidence="6" id="KW-0564">Palmitate</keyword>
<keyword evidence="7" id="KW-0998">Cell outer membrane</keyword>
<dbReference type="GO" id="GO:0009279">
    <property type="term" value="C:cell outer membrane"/>
    <property type="evidence" value="ECO:0007669"/>
    <property type="project" value="UniProtKB-SubCell"/>
</dbReference>
<evidence type="ECO:0000256" key="5">
    <source>
        <dbReference type="ARBA" id="ARBA00023136"/>
    </source>
</evidence>
<geneLocation type="plasmid" evidence="10">
    <name>unnamed</name>
</geneLocation>
<evidence type="ECO:0000256" key="4">
    <source>
        <dbReference type="ARBA" id="ARBA00022729"/>
    </source>
</evidence>
<keyword evidence="8" id="KW-0449">Lipoprotein</keyword>
<evidence type="ECO:0000256" key="2">
    <source>
        <dbReference type="ARBA" id="ARBA00004459"/>
    </source>
</evidence>
<evidence type="ECO:0000256" key="9">
    <source>
        <dbReference type="SAM" id="SignalP"/>
    </source>
</evidence>
<dbReference type="InterPro" id="IPR036437">
    <property type="entry name" value="OspC-like_sf"/>
</dbReference>
<proteinExistence type="inferred from homology"/>
<gene>
    <name evidence="10" type="ORF">BHO_0124104</name>
</gene>
<dbReference type="Pfam" id="PF01441">
    <property type="entry name" value="Lipoprotein_6"/>
    <property type="match status" value="1"/>
</dbReference>
<evidence type="ECO:0000256" key="7">
    <source>
        <dbReference type="ARBA" id="ARBA00023237"/>
    </source>
</evidence>
<dbReference type="PROSITE" id="PS51257">
    <property type="entry name" value="PROKAR_LIPOPROTEIN"/>
    <property type="match status" value="1"/>
</dbReference>
<accession>W5T1Z3</accession>
<name>W5T1Z3_BORHE</name>
<keyword evidence="4 9" id="KW-0732">Signal</keyword>
<comment type="similarity">
    <text evidence="3">Belongs to the variable small protein (Vsp) family.</text>
</comment>
<protein>
    <submittedName>
        <fullName evidence="10">Variable outer membrane protein</fullName>
    </submittedName>
</protein>
<keyword evidence="5" id="KW-0472">Membrane</keyword>
<dbReference type="Gene3D" id="1.20.120.240">
    <property type="entry name" value="Lipoprotein, type 6"/>
    <property type="match status" value="1"/>
</dbReference>
<keyword evidence="10" id="KW-0614">Plasmid</keyword>
<evidence type="ECO:0000256" key="6">
    <source>
        <dbReference type="ARBA" id="ARBA00023139"/>
    </source>
</evidence>
<evidence type="ECO:0000313" key="10">
    <source>
        <dbReference type="EMBL" id="AHH13290.1"/>
    </source>
</evidence>
<feature type="signal peptide" evidence="9">
    <location>
        <begin position="1"/>
        <end position="22"/>
    </location>
</feature>
<comment type="subcellular location">
    <subcellularLocation>
        <location evidence="2">Cell outer membrane</location>
        <topology evidence="2">Lipid-anchor</topology>
    </subcellularLocation>
</comment>
<evidence type="ECO:0000256" key="3">
    <source>
        <dbReference type="ARBA" id="ARBA00008719"/>
    </source>
</evidence>
<reference evidence="10" key="1">
    <citation type="submission" date="2013-04" db="EMBL/GenBank/DDBJ databases">
        <title>Comparative Genomics of Relapsing Fever Spirochetes.</title>
        <authorList>
            <person name="Schwan T.G."/>
            <person name="Raffel S.J."/>
            <person name="Porcella S.F."/>
            <person name="Martens C.A."/>
            <person name="Bruno D.P."/>
            <person name="Ricklefs S.M."/>
            <person name="Barbian K.B."/>
        </authorList>
    </citation>
    <scope>NUCLEOTIDE SEQUENCE</scope>
    <source>
        <strain evidence="10">YBT</strain>
        <plasmid evidence="10">unnamed</plasmid>
    </source>
</reference>
<dbReference type="SUPFAM" id="SSF63515">
    <property type="entry name" value="Outer surface protein C (OspC)"/>
    <property type="match status" value="1"/>
</dbReference>
<dbReference type="AlphaFoldDB" id="W5T1Z3"/>
<dbReference type="HOGENOM" id="CLU_089887_0_0_12"/>
<dbReference type="InterPro" id="IPR001800">
    <property type="entry name" value="Lipoprotein_OspC"/>
</dbReference>
<evidence type="ECO:0000256" key="8">
    <source>
        <dbReference type="ARBA" id="ARBA00023288"/>
    </source>
</evidence>
<organism evidence="10">
    <name type="scientific">Borrelia hermsii YBT</name>
    <dbReference type="NCBI Taxonomy" id="1313295"/>
    <lineage>
        <taxon>Bacteria</taxon>
        <taxon>Pseudomonadati</taxon>
        <taxon>Spirochaetota</taxon>
        <taxon>Spirochaetia</taxon>
        <taxon>Spirochaetales</taxon>
        <taxon>Borreliaceae</taxon>
        <taxon>Borrelia</taxon>
    </lineage>
</organism>